<name>A0AAV9JUK1_9PEZI</name>
<dbReference type="AlphaFoldDB" id="A0AAV9JUK1"/>
<comment type="caution">
    <text evidence="3">The sequence shown here is derived from an EMBL/GenBank/DDBJ whole genome shotgun (WGS) entry which is preliminary data.</text>
</comment>
<reference evidence="3 4" key="1">
    <citation type="submission" date="2021-11" db="EMBL/GenBank/DDBJ databases">
        <title>Black yeast isolated from Biological Soil Crust.</title>
        <authorList>
            <person name="Kurbessoian T."/>
        </authorList>
    </citation>
    <scope>NUCLEOTIDE SEQUENCE [LARGE SCALE GENOMIC DNA]</scope>
    <source>
        <strain evidence="3 4">CCFEE 5522</strain>
    </source>
</reference>
<organism evidence="3 4">
    <name type="scientific">Oleoguttula mirabilis</name>
    <dbReference type="NCBI Taxonomy" id="1507867"/>
    <lineage>
        <taxon>Eukaryota</taxon>
        <taxon>Fungi</taxon>
        <taxon>Dikarya</taxon>
        <taxon>Ascomycota</taxon>
        <taxon>Pezizomycotina</taxon>
        <taxon>Dothideomycetes</taxon>
        <taxon>Dothideomycetidae</taxon>
        <taxon>Mycosphaerellales</taxon>
        <taxon>Teratosphaeriaceae</taxon>
        <taxon>Oleoguttula</taxon>
    </lineage>
</organism>
<dbReference type="EMBL" id="JAVFHQ010000006">
    <property type="protein sequence ID" value="KAK4548955.1"/>
    <property type="molecule type" value="Genomic_DNA"/>
</dbReference>
<keyword evidence="4" id="KW-1185">Reference proteome</keyword>
<keyword evidence="2" id="KW-0812">Transmembrane</keyword>
<evidence type="ECO:0000313" key="3">
    <source>
        <dbReference type="EMBL" id="KAK4548955.1"/>
    </source>
</evidence>
<keyword evidence="2" id="KW-0472">Membrane</keyword>
<evidence type="ECO:0000256" key="1">
    <source>
        <dbReference type="SAM" id="MobiDB-lite"/>
    </source>
</evidence>
<feature type="compositionally biased region" description="Basic and acidic residues" evidence="1">
    <location>
        <begin position="1"/>
        <end position="10"/>
    </location>
</feature>
<evidence type="ECO:0000313" key="4">
    <source>
        <dbReference type="Proteomes" id="UP001324427"/>
    </source>
</evidence>
<feature type="region of interest" description="Disordered" evidence="1">
    <location>
        <begin position="1"/>
        <end position="36"/>
    </location>
</feature>
<dbReference type="Proteomes" id="UP001324427">
    <property type="component" value="Unassembled WGS sequence"/>
</dbReference>
<proteinExistence type="predicted"/>
<evidence type="ECO:0000256" key="2">
    <source>
        <dbReference type="SAM" id="Phobius"/>
    </source>
</evidence>
<keyword evidence="2" id="KW-1133">Transmembrane helix</keyword>
<sequence length="164" mass="18135">MTRQMMDRTYDYPSQNAYPADYTPPPSQPSPRSAAYHAYHEQTDLSETTSTHAQSGSAATSTTVLERFHHDYAAQLLHASHAGECRTLRHGQDTEIDQLMQQIAKHAEKEREVVVRTRTRAAENAAGAAFIGNQVYTFTAAFAAAIVFLTVVMLAVSHVLTKLL</sequence>
<accession>A0AAV9JUK1</accession>
<feature type="transmembrane region" description="Helical" evidence="2">
    <location>
        <begin position="135"/>
        <end position="160"/>
    </location>
</feature>
<protein>
    <submittedName>
        <fullName evidence="3">Uncharacterized protein</fullName>
    </submittedName>
</protein>
<gene>
    <name evidence="3" type="ORF">LTR36_008728</name>
</gene>